<keyword evidence="2" id="KW-0238">DNA-binding</keyword>
<dbReference type="GO" id="GO:0003677">
    <property type="term" value="F:DNA binding"/>
    <property type="evidence" value="ECO:0007669"/>
    <property type="project" value="UniProtKB-KW"/>
</dbReference>
<keyword evidence="3" id="KW-0804">Transcription</keyword>
<dbReference type="Pfam" id="PF01638">
    <property type="entry name" value="HxlR"/>
    <property type="match status" value="1"/>
</dbReference>
<dbReference type="RefSeq" id="WP_089228415.1">
    <property type="nucleotide sequence ID" value="NZ_FZOF01000032.1"/>
</dbReference>
<evidence type="ECO:0000256" key="3">
    <source>
        <dbReference type="ARBA" id="ARBA00023163"/>
    </source>
</evidence>
<dbReference type="AlphaFoldDB" id="A0A239N7U3"/>
<evidence type="ECO:0000256" key="1">
    <source>
        <dbReference type="ARBA" id="ARBA00023015"/>
    </source>
</evidence>
<dbReference type="Gene3D" id="1.10.10.10">
    <property type="entry name" value="Winged helix-like DNA-binding domain superfamily/Winged helix DNA-binding domain"/>
    <property type="match status" value="1"/>
</dbReference>
<protein>
    <submittedName>
        <fullName evidence="5">Transcriptional regulator, HxlR family</fullName>
    </submittedName>
</protein>
<organism evidence="5 6">
    <name type="scientific">Actinacidiphila glaucinigra</name>
    <dbReference type="NCBI Taxonomy" id="235986"/>
    <lineage>
        <taxon>Bacteria</taxon>
        <taxon>Bacillati</taxon>
        <taxon>Actinomycetota</taxon>
        <taxon>Actinomycetes</taxon>
        <taxon>Kitasatosporales</taxon>
        <taxon>Streptomycetaceae</taxon>
        <taxon>Actinacidiphila</taxon>
    </lineage>
</organism>
<dbReference type="InterPro" id="IPR036388">
    <property type="entry name" value="WH-like_DNA-bd_sf"/>
</dbReference>
<proteinExistence type="predicted"/>
<keyword evidence="1" id="KW-0805">Transcription regulation</keyword>
<name>A0A239N7U3_9ACTN</name>
<dbReference type="Proteomes" id="UP000198280">
    <property type="component" value="Unassembled WGS sequence"/>
</dbReference>
<feature type="domain" description="HTH hxlR-type" evidence="4">
    <location>
        <begin position="28"/>
        <end position="127"/>
    </location>
</feature>
<evidence type="ECO:0000256" key="2">
    <source>
        <dbReference type="ARBA" id="ARBA00023125"/>
    </source>
</evidence>
<keyword evidence="6" id="KW-1185">Reference proteome</keyword>
<evidence type="ECO:0000313" key="6">
    <source>
        <dbReference type="Proteomes" id="UP000198280"/>
    </source>
</evidence>
<evidence type="ECO:0000313" key="5">
    <source>
        <dbReference type="EMBL" id="SNT50553.1"/>
    </source>
</evidence>
<accession>A0A239N7U3</accession>
<dbReference type="EMBL" id="FZOF01000032">
    <property type="protein sequence ID" value="SNT50553.1"/>
    <property type="molecule type" value="Genomic_DNA"/>
</dbReference>
<dbReference type="PANTHER" id="PTHR33204:SF37">
    <property type="entry name" value="HTH-TYPE TRANSCRIPTIONAL REGULATOR YODB"/>
    <property type="match status" value="1"/>
</dbReference>
<dbReference type="InterPro" id="IPR036390">
    <property type="entry name" value="WH_DNA-bd_sf"/>
</dbReference>
<sequence length="127" mass="13861">MTTGSHETTSTRPPALRLERGSVHDEACPSFQGAVELVGRRWTGAILFAASRGARRFGEYRAVIAGISDRLLAQRLKELEAEGLIARSVIPSTPVQVRYELAPDGQALIAALQPLAQWSARRLRRVG</sequence>
<reference evidence="5 6" key="1">
    <citation type="submission" date="2017-06" db="EMBL/GenBank/DDBJ databases">
        <authorList>
            <person name="Kim H.J."/>
            <person name="Triplett B.A."/>
        </authorList>
    </citation>
    <scope>NUCLEOTIDE SEQUENCE [LARGE SCALE GENOMIC DNA]</scope>
    <source>
        <strain evidence="5 6">CGMCC 4.1858</strain>
    </source>
</reference>
<dbReference type="PANTHER" id="PTHR33204">
    <property type="entry name" value="TRANSCRIPTIONAL REGULATOR, MARR FAMILY"/>
    <property type="match status" value="1"/>
</dbReference>
<gene>
    <name evidence="5" type="ORF">SAMN05216252_13223</name>
</gene>
<dbReference type="SUPFAM" id="SSF46785">
    <property type="entry name" value="Winged helix' DNA-binding domain"/>
    <property type="match status" value="1"/>
</dbReference>
<evidence type="ECO:0000259" key="4">
    <source>
        <dbReference type="PROSITE" id="PS51118"/>
    </source>
</evidence>
<dbReference type="OrthoDB" id="9800966at2"/>
<dbReference type="PROSITE" id="PS51118">
    <property type="entry name" value="HTH_HXLR"/>
    <property type="match status" value="1"/>
</dbReference>
<dbReference type="InterPro" id="IPR002577">
    <property type="entry name" value="HTH_HxlR"/>
</dbReference>